<dbReference type="EMBL" id="MN739122">
    <property type="protein sequence ID" value="QHS89979.1"/>
    <property type="molecule type" value="Genomic_DNA"/>
</dbReference>
<dbReference type="InterPro" id="IPR050779">
    <property type="entry name" value="Transglutaminase"/>
</dbReference>
<dbReference type="GO" id="GO:0003810">
    <property type="term" value="F:protein-glutamine gamma-glutamyltransferase activity"/>
    <property type="evidence" value="ECO:0007669"/>
    <property type="project" value="TreeGrafter"/>
</dbReference>
<dbReference type="SUPFAM" id="SSF54001">
    <property type="entry name" value="Cysteine proteinases"/>
    <property type="match status" value="1"/>
</dbReference>
<dbReference type="AlphaFoldDB" id="A0A6C0BEG6"/>
<dbReference type="InterPro" id="IPR036985">
    <property type="entry name" value="Transglutaminase-like_sf"/>
</dbReference>
<dbReference type="InterPro" id="IPR002931">
    <property type="entry name" value="Transglutaminase-like"/>
</dbReference>
<feature type="domain" description="Transglutaminase-like" evidence="1">
    <location>
        <begin position="146"/>
        <end position="256"/>
    </location>
</feature>
<evidence type="ECO:0000313" key="2">
    <source>
        <dbReference type="EMBL" id="QHS89979.1"/>
    </source>
</evidence>
<evidence type="ECO:0000259" key="1">
    <source>
        <dbReference type="Pfam" id="PF01841"/>
    </source>
</evidence>
<dbReference type="InterPro" id="IPR038765">
    <property type="entry name" value="Papain-like_cys_pep_sf"/>
</dbReference>
<proteinExistence type="predicted"/>
<dbReference type="PANTHER" id="PTHR11590:SF40">
    <property type="entry name" value="HEMOCYTE PROTEIN-GLUTAMINE GAMMA-GLUTAMYLTRANSFERASE-LIKE PROTEIN"/>
    <property type="match status" value="1"/>
</dbReference>
<dbReference type="Gene3D" id="3.90.260.10">
    <property type="entry name" value="Transglutaminase-like"/>
    <property type="match status" value="1"/>
</dbReference>
<dbReference type="Pfam" id="PF01841">
    <property type="entry name" value="Transglut_core"/>
    <property type="match status" value="1"/>
</dbReference>
<reference evidence="2" key="1">
    <citation type="journal article" date="2020" name="Nature">
        <title>Giant virus diversity and host interactions through global metagenomics.</title>
        <authorList>
            <person name="Schulz F."/>
            <person name="Roux S."/>
            <person name="Paez-Espino D."/>
            <person name="Jungbluth S."/>
            <person name="Walsh D.A."/>
            <person name="Denef V.J."/>
            <person name="McMahon K.D."/>
            <person name="Konstantinidis K.T."/>
            <person name="Eloe-Fadrosh E.A."/>
            <person name="Kyrpides N.C."/>
            <person name="Woyke T."/>
        </authorList>
    </citation>
    <scope>NUCLEOTIDE SEQUENCE</scope>
    <source>
        <strain evidence="2">GVMAG-M-3300010160-4</strain>
    </source>
</reference>
<accession>A0A6C0BEG6</accession>
<name>A0A6C0BEG6_9ZZZZ</name>
<sequence length="510" mass="60060">MYSCRTLSEGYTSPFDKISSIGRYTRNVDGKDYILDIVFDRVEPKLSSGYINGNFGNYNMWTYDLDCIEMRELVMEWIDMIPHNERDIRRVVRHIMYCMSYDNIGDKALIIGKWGSGCLIDGKPPTYWKNSKHIFTERKKLGKALKYGQCWCFAECMTSILRFLGIATRTVCGRNTLIDENLDGGVDFVDELKKGDSLDFESSDKWNLIDRSNIDLTMNNLVNGIQEKGESWDPKHVYKAGDSYWNIHYWNEVYIPINENEIINSISSINNTNYSWEVIDSTPIIPSTYDDLYKESKIAGPCKIQSFRLNNFENNYDFKRIFSMVNSPFRLWSVTSYIKDDQIIDVPYIYSLIYTFRKSISCYINNKRVNKLFNSLPKIYIKEYTTNYYNYVDITKNYIGSKEKIMEIYFKNIAFLEDDLYIQLVYIDILGNVLGVDIRNGTIEDEIKKCNNEDIKKRFPSCYIVSYLIIENFNGDFCFINNEKNDVNYGNIKENHKKRRWSAFCEYFKN</sequence>
<organism evidence="2">
    <name type="scientific">viral metagenome</name>
    <dbReference type="NCBI Taxonomy" id="1070528"/>
    <lineage>
        <taxon>unclassified sequences</taxon>
        <taxon>metagenomes</taxon>
        <taxon>organismal metagenomes</taxon>
    </lineage>
</organism>
<protein>
    <recommendedName>
        <fullName evidence="1">Transglutaminase-like domain-containing protein</fullName>
    </recommendedName>
</protein>
<dbReference type="PANTHER" id="PTHR11590">
    <property type="entry name" value="PROTEIN-GLUTAMINE GAMMA-GLUTAMYLTRANSFERASE"/>
    <property type="match status" value="1"/>
</dbReference>